<evidence type="ECO:0000256" key="9">
    <source>
        <dbReference type="ARBA" id="ARBA00023211"/>
    </source>
</evidence>
<keyword evidence="17" id="KW-1185">Reference proteome</keyword>
<dbReference type="InterPro" id="IPR037123">
    <property type="entry name" value="PRibGlycinamide_synth_C_sf"/>
</dbReference>
<evidence type="ECO:0000256" key="13">
    <source>
        <dbReference type="HAMAP-Rule" id="MF_00138"/>
    </source>
</evidence>
<evidence type="ECO:0000256" key="1">
    <source>
        <dbReference type="ARBA" id="ARBA00001936"/>
    </source>
</evidence>
<dbReference type="InterPro" id="IPR020560">
    <property type="entry name" value="PRibGlycinamide_synth_C-dom"/>
</dbReference>
<dbReference type="SUPFAM" id="SSF52440">
    <property type="entry name" value="PreATP-grasp domain"/>
    <property type="match status" value="1"/>
</dbReference>
<organism evidence="16 17">
    <name type="scientific">Clostridium baratii str. Sullivan</name>
    <dbReference type="NCBI Taxonomy" id="1415775"/>
    <lineage>
        <taxon>Bacteria</taxon>
        <taxon>Bacillati</taxon>
        <taxon>Bacillota</taxon>
        <taxon>Clostridia</taxon>
        <taxon>Eubacteriales</taxon>
        <taxon>Clostridiaceae</taxon>
        <taxon>Clostridium</taxon>
    </lineage>
</organism>
<keyword evidence="7 13" id="KW-0658">Purine biosynthesis</keyword>
<dbReference type="HOGENOM" id="CLU_027420_3_1_9"/>
<dbReference type="GO" id="GO:0046872">
    <property type="term" value="F:metal ion binding"/>
    <property type="evidence" value="ECO:0007669"/>
    <property type="project" value="UniProtKB-KW"/>
</dbReference>
<dbReference type="eggNOG" id="COG0151">
    <property type="taxonomic scope" value="Bacteria"/>
</dbReference>
<dbReference type="InterPro" id="IPR013815">
    <property type="entry name" value="ATP_grasp_subdomain_1"/>
</dbReference>
<evidence type="ECO:0000256" key="6">
    <source>
        <dbReference type="ARBA" id="ARBA00022741"/>
    </source>
</evidence>
<evidence type="ECO:0000313" key="16">
    <source>
        <dbReference type="EMBL" id="AIY84985.1"/>
    </source>
</evidence>
<dbReference type="Proteomes" id="UP000030635">
    <property type="component" value="Chromosome"/>
</dbReference>
<evidence type="ECO:0000256" key="7">
    <source>
        <dbReference type="ARBA" id="ARBA00022755"/>
    </source>
</evidence>
<dbReference type="Pfam" id="PF02844">
    <property type="entry name" value="GARS_N"/>
    <property type="match status" value="1"/>
</dbReference>
<dbReference type="HAMAP" id="MF_00138">
    <property type="entry name" value="GARS"/>
    <property type="match status" value="1"/>
</dbReference>
<dbReference type="RefSeq" id="WP_039314629.1">
    <property type="nucleotide sequence ID" value="NZ_CP006905.1"/>
</dbReference>
<evidence type="ECO:0000259" key="15">
    <source>
        <dbReference type="PROSITE" id="PS50975"/>
    </source>
</evidence>
<feature type="domain" description="ATP-grasp" evidence="15">
    <location>
        <begin position="107"/>
        <end position="313"/>
    </location>
</feature>
<evidence type="ECO:0000256" key="5">
    <source>
        <dbReference type="ARBA" id="ARBA00022723"/>
    </source>
</evidence>
<evidence type="ECO:0000256" key="2">
    <source>
        <dbReference type="ARBA" id="ARBA00005174"/>
    </source>
</evidence>
<dbReference type="Gene3D" id="3.40.50.20">
    <property type="match status" value="1"/>
</dbReference>
<keyword evidence="9" id="KW-0464">Manganese</keyword>
<dbReference type="Pfam" id="PF02843">
    <property type="entry name" value="GARS_C"/>
    <property type="match status" value="1"/>
</dbReference>
<keyword evidence="6 14" id="KW-0547">Nucleotide-binding</keyword>
<evidence type="ECO:0000256" key="12">
    <source>
        <dbReference type="ARBA" id="ARBA00042864"/>
    </source>
</evidence>
<dbReference type="NCBIfam" id="TIGR00877">
    <property type="entry name" value="purD"/>
    <property type="match status" value="1"/>
</dbReference>
<dbReference type="UniPathway" id="UPA00074">
    <property type="reaction ID" value="UER00125"/>
</dbReference>
<evidence type="ECO:0000256" key="11">
    <source>
        <dbReference type="ARBA" id="ARBA00042242"/>
    </source>
</evidence>
<dbReference type="PROSITE" id="PS50975">
    <property type="entry name" value="ATP_GRASP"/>
    <property type="match status" value="1"/>
</dbReference>
<evidence type="ECO:0000256" key="10">
    <source>
        <dbReference type="ARBA" id="ARBA00038345"/>
    </source>
</evidence>
<dbReference type="KEGG" id="cbv:U729_2115"/>
<name>A0A0A7G1T8_9CLOT</name>
<comment type="similarity">
    <text evidence="10 13">Belongs to the GARS family.</text>
</comment>
<comment type="cofactor">
    <cofactor evidence="1">
        <name>Mn(2+)</name>
        <dbReference type="ChEBI" id="CHEBI:29035"/>
    </cofactor>
</comment>
<reference evidence="16 17" key="1">
    <citation type="journal article" date="2015" name="Infect. Genet. Evol.">
        <title>Genomic sequences of six botulinum neurotoxin-producing strains representing three clostridial species illustrate the mobility and diversity of botulinum neurotoxin genes.</title>
        <authorList>
            <person name="Smith T.J."/>
            <person name="Hill K.K."/>
            <person name="Xie G."/>
            <person name="Foley B.T."/>
            <person name="Williamson C.H."/>
            <person name="Foster J.T."/>
            <person name="Johnson S.L."/>
            <person name="Chertkov O."/>
            <person name="Teshima H."/>
            <person name="Gibbons H.S."/>
            <person name="Johnsky L.A."/>
            <person name="Karavis M.A."/>
            <person name="Smith L.A."/>
        </authorList>
    </citation>
    <scope>NUCLEOTIDE SEQUENCE [LARGE SCALE GENOMIC DNA]</scope>
    <source>
        <strain evidence="16">Sullivan</strain>
    </source>
</reference>
<dbReference type="STRING" id="1561.NPD11_904"/>
<dbReference type="GO" id="GO:0006189">
    <property type="term" value="P:'de novo' IMP biosynthetic process"/>
    <property type="evidence" value="ECO:0007669"/>
    <property type="project" value="UniProtKB-UniRule"/>
</dbReference>
<dbReference type="Gene3D" id="3.30.1490.20">
    <property type="entry name" value="ATP-grasp fold, A domain"/>
    <property type="match status" value="1"/>
</dbReference>
<sequence length="416" mass="45579">MKILLIGSGGREHAIAWKLSKSERVSKIYVAPGNGGTAIEKKCENVGITDIEELLNFAKSRSIDLTVVGPEEPLINGIVNRFKEEGLKIFGPEKDGAMLEGSKSFSKDFMKKYGVATAEYKVFYEATKAKEYLNECKYPIVIKADGLAAGKGVVICETKEEAIENIDLFMVNDIFKGAGKKVVIEEFLKGVEASILSITDGKTIIPFISAKDHKQIYDDNKGPNTGGMGVVAPNPYVTNEVLKEFEEEIMNKTLAGIKEEGFDFKGIIFFGIMITDDGVKLLEYNVRMGDPETQSVLSLMETDLLDLIEASIEGKLNEKTVKFKDEVCVNVVMSSKGYPASYETNKGISFEEGVLDNLFIAGAKLKEGKLLTSGGRVLSVIGRGKTIEEARENAYENVNKVSFDGAYFRSDIGIAK</sequence>
<dbReference type="GO" id="GO:0004637">
    <property type="term" value="F:phosphoribosylamine-glycine ligase activity"/>
    <property type="evidence" value="ECO:0007669"/>
    <property type="project" value="UniProtKB-UniRule"/>
</dbReference>
<dbReference type="InterPro" id="IPR016185">
    <property type="entry name" value="PreATP-grasp_dom_sf"/>
</dbReference>
<dbReference type="InterPro" id="IPR020562">
    <property type="entry name" value="PRibGlycinamide_synth_N"/>
</dbReference>
<protein>
    <recommendedName>
        <fullName evidence="3 13">Phosphoribosylamine--glycine ligase</fullName>
        <ecNumber evidence="3 13">6.3.4.13</ecNumber>
    </recommendedName>
    <alternativeName>
        <fullName evidence="13">GARS</fullName>
    </alternativeName>
    <alternativeName>
        <fullName evidence="11 13">Glycinamide ribonucleotide synthetase</fullName>
    </alternativeName>
    <alternativeName>
        <fullName evidence="12 13">Phosphoribosylglycinamide synthetase</fullName>
    </alternativeName>
</protein>
<dbReference type="SUPFAM" id="SSF51246">
    <property type="entry name" value="Rudiment single hybrid motif"/>
    <property type="match status" value="1"/>
</dbReference>
<proteinExistence type="inferred from homology"/>
<keyword evidence="5" id="KW-0479">Metal-binding</keyword>
<evidence type="ECO:0000256" key="3">
    <source>
        <dbReference type="ARBA" id="ARBA00013255"/>
    </source>
</evidence>
<dbReference type="SMART" id="SM01210">
    <property type="entry name" value="GARS_C"/>
    <property type="match status" value="1"/>
</dbReference>
<dbReference type="PANTHER" id="PTHR43472">
    <property type="entry name" value="PHOSPHORIBOSYLAMINE--GLYCINE LIGASE"/>
    <property type="match status" value="1"/>
</dbReference>
<dbReference type="EC" id="6.3.4.13" evidence="3 13"/>
<evidence type="ECO:0000256" key="4">
    <source>
        <dbReference type="ARBA" id="ARBA00022598"/>
    </source>
</evidence>
<dbReference type="FunFam" id="3.40.50.20:FF:000006">
    <property type="entry name" value="Phosphoribosylamine--glycine ligase, chloroplastic"/>
    <property type="match status" value="1"/>
</dbReference>
<dbReference type="GO" id="GO:0005524">
    <property type="term" value="F:ATP binding"/>
    <property type="evidence" value="ECO:0007669"/>
    <property type="project" value="UniProtKB-UniRule"/>
</dbReference>
<dbReference type="SMART" id="SM01209">
    <property type="entry name" value="GARS_A"/>
    <property type="match status" value="1"/>
</dbReference>
<keyword evidence="8 14" id="KW-0067">ATP-binding</keyword>
<gene>
    <name evidence="13 16" type="primary">purD</name>
    <name evidence="16" type="ORF">U729_2115</name>
</gene>
<evidence type="ECO:0000256" key="14">
    <source>
        <dbReference type="PROSITE-ProRule" id="PRU00409"/>
    </source>
</evidence>
<keyword evidence="4 13" id="KW-0436">Ligase</keyword>
<dbReference type="InterPro" id="IPR011054">
    <property type="entry name" value="Rudment_hybrid_motif"/>
</dbReference>
<dbReference type="InterPro" id="IPR000115">
    <property type="entry name" value="PRibGlycinamide_synth"/>
</dbReference>
<dbReference type="Gene3D" id="3.90.600.10">
    <property type="entry name" value="Phosphoribosylglycinamide synthetase, C-terminal domain"/>
    <property type="match status" value="1"/>
</dbReference>
<comment type="catalytic activity">
    <reaction evidence="13">
        <text>5-phospho-beta-D-ribosylamine + glycine + ATP = N(1)-(5-phospho-beta-D-ribosyl)glycinamide + ADP + phosphate + H(+)</text>
        <dbReference type="Rhea" id="RHEA:17453"/>
        <dbReference type="ChEBI" id="CHEBI:15378"/>
        <dbReference type="ChEBI" id="CHEBI:30616"/>
        <dbReference type="ChEBI" id="CHEBI:43474"/>
        <dbReference type="ChEBI" id="CHEBI:57305"/>
        <dbReference type="ChEBI" id="CHEBI:58681"/>
        <dbReference type="ChEBI" id="CHEBI:143788"/>
        <dbReference type="ChEBI" id="CHEBI:456216"/>
        <dbReference type="EC" id="6.3.4.13"/>
    </reaction>
</comment>
<dbReference type="InterPro" id="IPR011761">
    <property type="entry name" value="ATP-grasp"/>
</dbReference>
<dbReference type="SUPFAM" id="SSF56059">
    <property type="entry name" value="Glutathione synthetase ATP-binding domain-like"/>
    <property type="match status" value="1"/>
</dbReference>
<dbReference type="Gene3D" id="3.30.470.20">
    <property type="entry name" value="ATP-grasp fold, B domain"/>
    <property type="match status" value="1"/>
</dbReference>
<dbReference type="EMBL" id="CP006905">
    <property type="protein sequence ID" value="AIY84985.1"/>
    <property type="molecule type" value="Genomic_DNA"/>
</dbReference>
<dbReference type="Pfam" id="PF01071">
    <property type="entry name" value="GARS_A"/>
    <property type="match status" value="1"/>
</dbReference>
<dbReference type="GO" id="GO:0009113">
    <property type="term" value="P:purine nucleobase biosynthetic process"/>
    <property type="evidence" value="ECO:0007669"/>
    <property type="project" value="InterPro"/>
</dbReference>
<dbReference type="PANTHER" id="PTHR43472:SF1">
    <property type="entry name" value="PHOSPHORIBOSYLAMINE--GLYCINE LIGASE, CHLOROPLASTIC"/>
    <property type="match status" value="1"/>
</dbReference>
<evidence type="ECO:0000256" key="8">
    <source>
        <dbReference type="ARBA" id="ARBA00022840"/>
    </source>
</evidence>
<comment type="pathway">
    <text evidence="2 13">Purine metabolism; IMP biosynthesis via de novo pathway; N(1)-(5-phospho-D-ribosyl)glycinamide from 5-phospho-alpha-D-ribose 1-diphosphate: step 2/2.</text>
</comment>
<dbReference type="OrthoDB" id="9807240at2"/>
<evidence type="ECO:0000313" key="17">
    <source>
        <dbReference type="Proteomes" id="UP000030635"/>
    </source>
</evidence>
<dbReference type="AlphaFoldDB" id="A0A0A7G1T8"/>
<dbReference type="InterPro" id="IPR020561">
    <property type="entry name" value="PRibGlycinamid_synth_ATP-grasp"/>
</dbReference>
<accession>A0A0A7G1T8</accession>